<sequence length="344" mass="39454">MGCLLEDTPSALAKMSKVRDFPTFLSERVKLKWDTRKKRNGKKYTVWKRYTASLGLRPDADEASPRMVLRSHLGIVRSTTIDIKIADVQVFVFKILENGYRQERIEQAFGRISIHTHPIHNTSRTSRLCPVKKNTYANVRNIHGHALLNCSKVVIPIKLLARTISHMLSSTLYSHVLIDEYTPPVFDVHAVLCDVNSDKEKFKHEAFINRRGLCHGTSTKVTCGGYWLNEIYHQEHTDGILQIWDASVGDLQAKENGVKWDWLGIQMAQYVIMLHTCTFQSMYTISILSPSGIFLHIPCDVKGATHYMEYILYVTVVRLATSRDTDHRGKWCVYYQIIRANEGI</sequence>
<reference evidence="1" key="2">
    <citation type="journal article" date="2023" name="Science">
        <title>Genomic signatures of disease resistance in endangered staghorn corals.</title>
        <authorList>
            <person name="Vollmer S.V."/>
            <person name="Selwyn J.D."/>
            <person name="Despard B.A."/>
            <person name="Roesel C.L."/>
        </authorList>
    </citation>
    <scope>NUCLEOTIDE SEQUENCE</scope>
    <source>
        <strain evidence="1">K2</strain>
    </source>
</reference>
<evidence type="ECO:0000313" key="2">
    <source>
        <dbReference type="Proteomes" id="UP001249851"/>
    </source>
</evidence>
<comment type="caution">
    <text evidence="1">The sequence shown here is derived from an EMBL/GenBank/DDBJ whole genome shotgun (WGS) entry which is preliminary data.</text>
</comment>
<accession>A0AAD9US05</accession>
<name>A0AAD9US05_ACRCE</name>
<protein>
    <submittedName>
        <fullName evidence="1">Uncharacterized protein</fullName>
    </submittedName>
</protein>
<dbReference type="AlphaFoldDB" id="A0AAD9US05"/>
<keyword evidence="2" id="KW-1185">Reference proteome</keyword>
<gene>
    <name evidence="1" type="ORF">P5673_032336</name>
</gene>
<reference evidence="1" key="1">
    <citation type="journal article" date="2023" name="G3 (Bethesda)">
        <title>Whole genome assembly and annotation of the endangered Caribbean coral Acropora cervicornis.</title>
        <authorList>
            <person name="Selwyn J.D."/>
            <person name="Vollmer S.V."/>
        </authorList>
    </citation>
    <scope>NUCLEOTIDE SEQUENCE</scope>
    <source>
        <strain evidence="1">K2</strain>
    </source>
</reference>
<dbReference type="Proteomes" id="UP001249851">
    <property type="component" value="Unassembled WGS sequence"/>
</dbReference>
<dbReference type="EMBL" id="JARQWQ010000174">
    <property type="protein sequence ID" value="KAK2547640.1"/>
    <property type="molecule type" value="Genomic_DNA"/>
</dbReference>
<proteinExistence type="predicted"/>
<evidence type="ECO:0000313" key="1">
    <source>
        <dbReference type="EMBL" id="KAK2547640.1"/>
    </source>
</evidence>
<organism evidence="1 2">
    <name type="scientific">Acropora cervicornis</name>
    <name type="common">Staghorn coral</name>
    <dbReference type="NCBI Taxonomy" id="6130"/>
    <lineage>
        <taxon>Eukaryota</taxon>
        <taxon>Metazoa</taxon>
        <taxon>Cnidaria</taxon>
        <taxon>Anthozoa</taxon>
        <taxon>Hexacorallia</taxon>
        <taxon>Scleractinia</taxon>
        <taxon>Astrocoeniina</taxon>
        <taxon>Acroporidae</taxon>
        <taxon>Acropora</taxon>
    </lineage>
</organism>